<dbReference type="Proteomes" id="UP000646738">
    <property type="component" value="Unassembled WGS sequence"/>
</dbReference>
<gene>
    <name evidence="1" type="ORF">Srubr_34830</name>
</gene>
<accession>A0ABQ3RCQ8</accession>
<proteinExistence type="predicted"/>
<reference evidence="2" key="1">
    <citation type="submission" date="2023-07" db="EMBL/GenBank/DDBJ databases">
        <title>Whole genome shotgun sequence of Streptomyces achromogenes subsp. rubradiris NBRC 14000.</title>
        <authorList>
            <person name="Komaki H."/>
            <person name="Tamura T."/>
        </authorList>
    </citation>
    <scope>NUCLEOTIDE SEQUENCE [LARGE SCALE GENOMIC DNA]</scope>
    <source>
        <strain evidence="2">NBRC 14000</strain>
    </source>
</reference>
<organism evidence="1 2">
    <name type="scientific">Streptomyces rubradiris</name>
    <name type="common">Streptomyces achromogenes subsp. rubradiris</name>
    <dbReference type="NCBI Taxonomy" id="285531"/>
    <lineage>
        <taxon>Bacteria</taxon>
        <taxon>Bacillati</taxon>
        <taxon>Actinomycetota</taxon>
        <taxon>Actinomycetes</taxon>
        <taxon>Kitasatosporales</taxon>
        <taxon>Streptomycetaceae</taxon>
        <taxon>Streptomyces</taxon>
    </lineage>
</organism>
<name>A0ABQ3RCQ8_STRRR</name>
<keyword evidence="2" id="KW-1185">Reference proteome</keyword>
<evidence type="ECO:0000313" key="2">
    <source>
        <dbReference type="Proteomes" id="UP000646738"/>
    </source>
</evidence>
<protein>
    <submittedName>
        <fullName evidence="1">Uncharacterized protein</fullName>
    </submittedName>
</protein>
<comment type="caution">
    <text evidence="1">The sequence shown here is derived from an EMBL/GenBank/DDBJ whole genome shotgun (WGS) entry which is preliminary data.</text>
</comment>
<dbReference type="EMBL" id="BNEA01000015">
    <property type="protein sequence ID" value="GHI53637.1"/>
    <property type="molecule type" value="Genomic_DNA"/>
</dbReference>
<evidence type="ECO:0000313" key="1">
    <source>
        <dbReference type="EMBL" id="GHI53637.1"/>
    </source>
</evidence>
<sequence length="95" mass="10095">MVELSRGVDVSEPAGVLHAIVELVLPEESGLLDSLTDEAQADFVVPLGMCAKMLSSGEYSEMESVSAACTVSHCAAAHMSEFPDDLARMVSRLPR</sequence>